<keyword evidence="2" id="KW-0862">Zinc</keyword>
<dbReference type="PROSITE" id="PS51194">
    <property type="entry name" value="HELICASE_CTER"/>
    <property type="match status" value="1"/>
</dbReference>
<feature type="domain" description="Helicase C-terminal" evidence="5">
    <location>
        <begin position="978"/>
        <end position="1122"/>
    </location>
</feature>
<dbReference type="Pfam" id="PF00271">
    <property type="entry name" value="Helicase_C"/>
    <property type="match status" value="1"/>
</dbReference>
<dbReference type="Proteomes" id="UP000602087">
    <property type="component" value="Unassembled WGS sequence"/>
</dbReference>
<gene>
    <name evidence="6" type="ORF">JAV76_03140</name>
</gene>
<evidence type="ECO:0000256" key="1">
    <source>
        <dbReference type="ARBA" id="ARBA00022801"/>
    </source>
</evidence>
<name>A0A934I9U3_9MICO</name>
<evidence type="ECO:0000256" key="2">
    <source>
        <dbReference type="PROSITE-ProRule" id="PRU00325"/>
    </source>
</evidence>
<keyword evidence="1" id="KW-0378">Hydrolase</keyword>
<keyword evidence="2" id="KW-0479">Metal-binding</keyword>
<evidence type="ECO:0000259" key="3">
    <source>
        <dbReference type="PROSITE" id="PS50966"/>
    </source>
</evidence>
<dbReference type="GO" id="GO:0005524">
    <property type="term" value="F:ATP binding"/>
    <property type="evidence" value="ECO:0007669"/>
    <property type="project" value="InterPro"/>
</dbReference>
<accession>A0A934I9U3</accession>
<reference evidence="6" key="1">
    <citation type="submission" date="2020-12" db="EMBL/GenBank/DDBJ databases">
        <title>Sanguibacter suaedae sp. nov., isolated from Suaeda aralocaspica.</title>
        <authorList>
            <person name="Ma Q."/>
        </authorList>
    </citation>
    <scope>NUCLEOTIDE SEQUENCE</scope>
    <source>
        <strain evidence="6">YZGR15</strain>
    </source>
</reference>
<dbReference type="Pfam" id="PF00176">
    <property type="entry name" value="SNF2-rel_dom"/>
    <property type="match status" value="1"/>
</dbReference>
<dbReference type="RefSeq" id="WP_198732562.1">
    <property type="nucleotide sequence ID" value="NZ_JAEINH010000002.1"/>
</dbReference>
<evidence type="ECO:0000259" key="5">
    <source>
        <dbReference type="PROSITE" id="PS51194"/>
    </source>
</evidence>
<dbReference type="GO" id="GO:0016787">
    <property type="term" value="F:hydrolase activity"/>
    <property type="evidence" value="ECO:0007669"/>
    <property type="project" value="UniProtKB-KW"/>
</dbReference>
<dbReference type="CDD" id="cd18012">
    <property type="entry name" value="DEXQc_arch_SWI2_SNF2"/>
    <property type="match status" value="1"/>
</dbReference>
<dbReference type="InterPro" id="IPR014001">
    <property type="entry name" value="Helicase_ATP-bd"/>
</dbReference>
<protein>
    <submittedName>
        <fullName evidence="6">SWIM zinc finger family protein</fullName>
    </submittedName>
</protein>
<dbReference type="EMBL" id="JAEINH010000002">
    <property type="protein sequence ID" value="MBI9114008.1"/>
    <property type="molecule type" value="Genomic_DNA"/>
</dbReference>
<dbReference type="CDD" id="cd18793">
    <property type="entry name" value="SF2_C_SNF"/>
    <property type="match status" value="1"/>
</dbReference>
<dbReference type="Gene3D" id="3.40.50.300">
    <property type="entry name" value="P-loop containing nucleotide triphosphate hydrolases"/>
    <property type="match status" value="1"/>
</dbReference>
<dbReference type="GO" id="GO:0008270">
    <property type="term" value="F:zinc ion binding"/>
    <property type="evidence" value="ECO:0007669"/>
    <property type="project" value="UniProtKB-KW"/>
</dbReference>
<dbReference type="SMART" id="SM00487">
    <property type="entry name" value="DEXDc"/>
    <property type="match status" value="1"/>
</dbReference>
<feature type="domain" description="SWIM-type" evidence="3">
    <location>
        <begin position="52"/>
        <end position="91"/>
    </location>
</feature>
<dbReference type="PROSITE" id="PS51192">
    <property type="entry name" value="HELICASE_ATP_BIND_1"/>
    <property type="match status" value="1"/>
</dbReference>
<evidence type="ECO:0000259" key="4">
    <source>
        <dbReference type="PROSITE" id="PS51192"/>
    </source>
</evidence>
<dbReference type="PANTHER" id="PTHR10799">
    <property type="entry name" value="SNF2/RAD54 HELICASE FAMILY"/>
    <property type="match status" value="1"/>
</dbReference>
<proteinExistence type="predicted"/>
<dbReference type="InterPro" id="IPR001650">
    <property type="entry name" value="Helicase_C-like"/>
</dbReference>
<dbReference type="InterPro" id="IPR007527">
    <property type="entry name" value="Znf_SWIM"/>
</dbReference>
<sequence length="1140" mass="124182">MLTPADVSDLVGPEVLARGVAYATAGHVLTTARNRAGTSIVGHVRGSGGKEYVAVVEMSGPGDDAAPVAGRCSCPVRVDCKHVAAVLLVASGAVTPTGTDGGAPGQGAAEWETTFAGFIGQGHPVPGSDTRHVPGGARQRVPEEIGLQLELLTTTPRTGTRWTAGDPNRGPRVRLGMRPVVRGARGRWVRTGVSWDAVRYLNYRGVDHPDEHVDVLKALRGLAGATDDAVPGTPSRWVHADVLPSAALWALLDEARRVGLPVVCADKAQTPVVLPHAPPTTRLVVVRTATGLDVHVDVVPAGTDEPLERTSIAMLGDPVTGIVTWSGTAAPSKESRIELARFRTPPQDPARSLLARAEPLHVPVADERRFLAHVVPALDETVDAVHLDPRVHLPERPRPHLWLDVTHLPGDRARLRWRWRYDSDTPEEQIPDFAVGSVLAHPMRDQAAETAILDQVSASSPRLQRLRRAHTGRRPRPGARGREIFAQAAEGLGDEELQGIETAELFTEELPVLHALADTVPGFDVLVDGDVAGATYRLETDVEVSVRTSTLPDTRDWFDLAILVRVAGQVVPLATIFTALALGRTKILLVDKTYFSLDDERFLRLRDLIDEAKGLQDTMGATLRVNRYQAGLFEELESLGIVDAQADAWRASLGALADGARPVRVEPPSGLRAELRAYQQEGFEWLAFLHGNRLGGVLADDMGLGKTLQTLALVQHVVEQHDPGAGPRTPFLVVAPTSVVENWAAEARRFTPGLVVRTVTGTRARRGEPLAASVAGADLVVTSYALLRLDVAEYEAVAWAGLVLDEAQFVKNHRSVVYRCARRLDVPFKLALTGTPLENTLMELWSILSVVSPGLFPSPVRFAEYYARPVEKERSSPRLAQLRRRVAPFVLRRTKEDVAPELPVKQEQVLEVTLSSRHRELYDRYLQRERTKVLGLVEEFGEHRFEVLRSLTVLRQAALDVSLVDDEHVSVPSSKLEVLFEMLDDVLAEGHTVLVFSQFTRFLGRVRDHLEARGVDHSYLDGRTRRRAEAIERFTSGETKVFLISLKAGGFGLNLTAADYCFLLDPWWNPAAEAQAVDRAHRIGQDRTVMVYRMVAADTVEEKVMALKAAKSELVGSVLDGSGAAGGAGLTAADVRLLLG</sequence>
<dbReference type="AlphaFoldDB" id="A0A934I9U3"/>
<dbReference type="SUPFAM" id="SSF52540">
    <property type="entry name" value="P-loop containing nucleoside triphosphate hydrolases"/>
    <property type="match status" value="2"/>
</dbReference>
<keyword evidence="2" id="KW-0863">Zinc-finger</keyword>
<dbReference type="InterPro" id="IPR038718">
    <property type="entry name" value="SNF2-like_sf"/>
</dbReference>
<dbReference type="SMART" id="SM00490">
    <property type="entry name" value="HELICc"/>
    <property type="match status" value="1"/>
</dbReference>
<evidence type="ECO:0000313" key="7">
    <source>
        <dbReference type="Proteomes" id="UP000602087"/>
    </source>
</evidence>
<dbReference type="Pfam" id="PF04434">
    <property type="entry name" value="SWIM"/>
    <property type="match status" value="1"/>
</dbReference>
<dbReference type="Gene3D" id="3.40.50.10810">
    <property type="entry name" value="Tandem AAA-ATPase domain"/>
    <property type="match status" value="1"/>
</dbReference>
<dbReference type="PROSITE" id="PS50966">
    <property type="entry name" value="ZF_SWIM"/>
    <property type="match status" value="1"/>
</dbReference>
<organism evidence="6 7">
    <name type="scientific">Sanguibacter suaedae</name>
    <dbReference type="NCBI Taxonomy" id="2795737"/>
    <lineage>
        <taxon>Bacteria</taxon>
        <taxon>Bacillati</taxon>
        <taxon>Actinomycetota</taxon>
        <taxon>Actinomycetes</taxon>
        <taxon>Micrococcales</taxon>
        <taxon>Sanguibacteraceae</taxon>
        <taxon>Sanguibacter</taxon>
    </lineage>
</organism>
<dbReference type="InterPro" id="IPR000330">
    <property type="entry name" value="SNF2_N"/>
</dbReference>
<comment type="caution">
    <text evidence="6">The sequence shown here is derived from an EMBL/GenBank/DDBJ whole genome shotgun (WGS) entry which is preliminary data.</text>
</comment>
<keyword evidence="7" id="KW-1185">Reference proteome</keyword>
<dbReference type="InterPro" id="IPR049730">
    <property type="entry name" value="SNF2/RAD54-like_C"/>
</dbReference>
<feature type="domain" description="Helicase ATP-binding" evidence="4">
    <location>
        <begin position="687"/>
        <end position="854"/>
    </location>
</feature>
<evidence type="ECO:0000313" key="6">
    <source>
        <dbReference type="EMBL" id="MBI9114008.1"/>
    </source>
</evidence>
<dbReference type="InterPro" id="IPR027417">
    <property type="entry name" value="P-loop_NTPase"/>
</dbReference>